<proteinExistence type="predicted"/>
<organism evidence="2 3">
    <name type="scientific">Plakobranchus ocellatus</name>
    <dbReference type="NCBI Taxonomy" id="259542"/>
    <lineage>
        <taxon>Eukaryota</taxon>
        <taxon>Metazoa</taxon>
        <taxon>Spiralia</taxon>
        <taxon>Lophotrochozoa</taxon>
        <taxon>Mollusca</taxon>
        <taxon>Gastropoda</taxon>
        <taxon>Heterobranchia</taxon>
        <taxon>Euthyneura</taxon>
        <taxon>Panpulmonata</taxon>
        <taxon>Sacoglossa</taxon>
        <taxon>Placobranchoidea</taxon>
        <taxon>Plakobranchidae</taxon>
        <taxon>Plakobranchus</taxon>
    </lineage>
</organism>
<evidence type="ECO:0000256" key="1">
    <source>
        <dbReference type="SAM" id="MobiDB-lite"/>
    </source>
</evidence>
<evidence type="ECO:0000313" key="3">
    <source>
        <dbReference type="Proteomes" id="UP000735302"/>
    </source>
</evidence>
<comment type="caution">
    <text evidence="2">The sequence shown here is derived from an EMBL/GenBank/DDBJ whole genome shotgun (WGS) entry which is preliminary data.</text>
</comment>
<sequence length="70" mass="8270">MKMRSELDGDGDKVGRRREEEDKKQKQTISFLFEKTRFEEMFNNLRGDRPCMRWTESQTVDFNGCSGGDD</sequence>
<protein>
    <submittedName>
        <fullName evidence="2">Uncharacterized protein</fullName>
    </submittedName>
</protein>
<feature type="region of interest" description="Disordered" evidence="1">
    <location>
        <begin position="1"/>
        <end position="27"/>
    </location>
</feature>
<accession>A0AAV3ZWN8</accession>
<dbReference type="Proteomes" id="UP000735302">
    <property type="component" value="Unassembled WGS sequence"/>
</dbReference>
<feature type="compositionally biased region" description="Basic and acidic residues" evidence="1">
    <location>
        <begin position="1"/>
        <end position="25"/>
    </location>
</feature>
<reference evidence="2 3" key="1">
    <citation type="journal article" date="2021" name="Elife">
        <title>Chloroplast acquisition without the gene transfer in kleptoplastic sea slugs, Plakobranchus ocellatus.</title>
        <authorList>
            <person name="Maeda T."/>
            <person name="Takahashi S."/>
            <person name="Yoshida T."/>
            <person name="Shimamura S."/>
            <person name="Takaki Y."/>
            <person name="Nagai Y."/>
            <person name="Toyoda A."/>
            <person name="Suzuki Y."/>
            <person name="Arimoto A."/>
            <person name="Ishii H."/>
            <person name="Satoh N."/>
            <person name="Nishiyama T."/>
            <person name="Hasebe M."/>
            <person name="Maruyama T."/>
            <person name="Minagawa J."/>
            <person name="Obokata J."/>
            <person name="Shigenobu S."/>
        </authorList>
    </citation>
    <scope>NUCLEOTIDE SEQUENCE [LARGE SCALE GENOMIC DNA]</scope>
</reference>
<dbReference type="EMBL" id="BLXT01003024">
    <property type="protein sequence ID" value="GFN99733.1"/>
    <property type="molecule type" value="Genomic_DNA"/>
</dbReference>
<evidence type="ECO:0000313" key="2">
    <source>
        <dbReference type="EMBL" id="GFN99733.1"/>
    </source>
</evidence>
<dbReference type="AlphaFoldDB" id="A0AAV3ZWN8"/>
<name>A0AAV3ZWN8_9GAST</name>
<gene>
    <name evidence="2" type="ORF">PoB_002623900</name>
</gene>
<keyword evidence="3" id="KW-1185">Reference proteome</keyword>